<feature type="transmembrane region" description="Helical" evidence="2">
    <location>
        <begin position="257"/>
        <end position="276"/>
    </location>
</feature>
<dbReference type="PIRSF" id="PIRSF009160">
    <property type="entry name" value="UCP009160"/>
    <property type="match status" value="1"/>
</dbReference>
<dbReference type="EMBL" id="JAJAQC010000031">
    <property type="protein sequence ID" value="MDA0566205.1"/>
    <property type="molecule type" value="Genomic_DNA"/>
</dbReference>
<dbReference type="PANTHER" id="PTHR41282:SF1">
    <property type="entry name" value="CONSERVED TRANSMEMBRANE PROTEIN-RELATED"/>
    <property type="match status" value="1"/>
</dbReference>
<feature type="compositionally biased region" description="Low complexity" evidence="1">
    <location>
        <begin position="55"/>
        <end position="65"/>
    </location>
</feature>
<reference evidence="3" key="1">
    <citation type="submission" date="2021-10" db="EMBL/GenBank/DDBJ databases">
        <title>Streptomonospora sp. nov., isolated from mangrove soil.</title>
        <authorList>
            <person name="Chen X."/>
            <person name="Ge X."/>
            <person name="Liu W."/>
        </authorList>
    </citation>
    <scope>NUCLEOTIDE SEQUENCE</scope>
    <source>
        <strain evidence="3">S1-112</strain>
    </source>
</reference>
<feature type="transmembrane region" description="Helical" evidence="2">
    <location>
        <begin position="297"/>
        <end position="319"/>
    </location>
</feature>
<keyword evidence="4" id="KW-1185">Reference proteome</keyword>
<comment type="caution">
    <text evidence="3">The sequence shown here is derived from an EMBL/GenBank/DDBJ whole genome shotgun (WGS) entry which is preliminary data.</text>
</comment>
<dbReference type="PANTHER" id="PTHR41282">
    <property type="entry name" value="CONSERVED TRANSMEMBRANE PROTEIN-RELATED"/>
    <property type="match status" value="1"/>
</dbReference>
<protein>
    <submittedName>
        <fullName evidence="3">Bax inhibitor-1/YccA family protein</fullName>
    </submittedName>
</protein>
<evidence type="ECO:0000313" key="3">
    <source>
        <dbReference type="EMBL" id="MDA0566205.1"/>
    </source>
</evidence>
<gene>
    <name evidence="3" type="ORF">LG943_18055</name>
</gene>
<dbReference type="AlphaFoldDB" id="A0A9X3SGR5"/>
<feature type="transmembrane region" description="Helical" evidence="2">
    <location>
        <begin position="156"/>
        <end position="176"/>
    </location>
</feature>
<feature type="transmembrane region" description="Helical" evidence="2">
    <location>
        <begin position="221"/>
        <end position="245"/>
    </location>
</feature>
<organism evidence="3 4">
    <name type="scientific">Streptomonospora mangrovi</name>
    <dbReference type="NCBI Taxonomy" id="2883123"/>
    <lineage>
        <taxon>Bacteria</taxon>
        <taxon>Bacillati</taxon>
        <taxon>Actinomycetota</taxon>
        <taxon>Actinomycetes</taxon>
        <taxon>Streptosporangiales</taxon>
        <taxon>Nocardiopsidaceae</taxon>
        <taxon>Streptomonospora</taxon>
    </lineage>
</organism>
<evidence type="ECO:0000313" key="4">
    <source>
        <dbReference type="Proteomes" id="UP001140076"/>
    </source>
</evidence>
<evidence type="ECO:0000256" key="1">
    <source>
        <dbReference type="SAM" id="MobiDB-lite"/>
    </source>
</evidence>
<evidence type="ECO:0000256" key="2">
    <source>
        <dbReference type="SAM" id="Phobius"/>
    </source>
</evidence>
<dbReference type="Proteomes" id="UP001140076">
    <property type="component" value="Unassembled WGS sequence"/>
</dbReference>
<proteinExistence type="predicted"/>
<feature type="compositionally biased region" description="Low complexity" evidence="1">
    <location>
        <begin position="36"/>
        <end position="47"/>
    </location>
</feature>
<dbReference type="InterPro" id="IPR010539">
    <property type="entry name" value="BaxI_1-like"/>
</dbReference>
<feature type="transmembrane region" description="Helical" evidence="2">
    <location>
        <begin position="128"/>
        <end position="149"/>
    </location>
</feature>
<keyword evidence="2" id="KW-1133">Transmembrane helix</keyword>
<feature type="transmembrane region" description="Helical" evidence="2">
    <location>
        <begin position="100"/>
        <end position="122"/>
    </location>
</feature>
<feature type="transmembrane region" description="Helical" evidence="2">
    <location>
        <begin position="188"/>
        <end position="209"/>
    </location>
</feature>
<name>A0A9X3SGR5_9ACTN</name>
<sequence length="325" mass="34156">MQIRSSNPVLKRAVRSGRAGYGQSHQAPYGQGGPYQQGYQQPYGQPGYPQPGYPQPGYGPQGYAQPGQAPYGQAPYGQAPYGQPGYGAASAADRLTIDDVVVRSAITLGMVILTAVPTYLITVSPNPLGMGLAFLGAIGGLILGLVISFRQSTNPALILVYAALEGLFVGGLSGILELSLAASSGSAIGSLVTQAVFATLITAGAVLAVYKFRIIRVTNTFVKVVTAAALGLLVLLLVNLVAALFIPGGLGLREPSLLGLGISLIAVTLAAAMLMIEFRGIEDALNMGLPRKFSWQLAFGLTVTLVWLYIEIIRMIWIIRSLFSE</sequence>
<dbReference type="Pfam" id="PF12811">
    <property type="entry name" value="BaxI_1"/>
    <property type="match status" value="1"/>
</dbReference>
<dbReference type="RefSeq" id="WP_270073459.1">
    <property type="nucleotide sequence ID" value="NZ_JAJAQC010000031.1"/>
</dbReference>
<accession>A0A9X3SGR5</accession>
<keyword evidence="2" id="KW-0812">Transmembrane</keyword>
<keyword evidence="2" id="KW-0472">Membrane</keyword>
<feature type="region of interest" description="Disordered" evidence="1">
    <location>
        <begin position="1"/>
        <end position="65"/>
    </location>
</feature>